<protein>
    <submittedName>
        <fullName evidence="1">Uncharacterized protein</fullName>
    </submittedName>
</protein>
<evidence type="ECO:0000313" key="1">
    <source>
        <dbReference type="EMBL" id="AXC10130.1"/>
    </source>
</evidence>
<reference evidence="1 2" key="1">
    <citation type="journal article" date="2018" name="Front. Microbiol.">
        <title>Hydrolytic Capabilities as a Key to Environmental Success: Chitinolytic and Cellulolytic Acidobacteria From Acidic Sub-arctic Soils and Boreal Peatlands.</title>
        <authorList>
            <person name="Belova S.E."/>
            <person name="Ravin N.V."/>
            <person name="Pankratov T.A."/>
            <person name="Rakitin A.L."/>
            <person name="Ivanova A.A."/>
            <person name="Beletsky A.V."/>
            <person name="Mardanov A.V."/>
            <person name="Sinninghe Damste J.S."/>
            <person name="Dedysh S.N."/>
        </authorList>
    </citation>
    <scope>NUCLEOTIDE SEQUENCE [LARGE SCALE GENOMIC DNA]</scope>
    <source>
        <strain evidence="1 2">SBC82</strain>
    </source>
</reference>
<dbReference type="EMBL" id="CP030840">
    <property type="protein sequence ID" value="AXC10130.1"/>
    <property type="molecule type" value="Genomic_DNA"/>
</dbReference>
<sequence>MLSPRSLSYARLGLQSLLLHCLDLLEVTLITDTFEDQDLLAHTVNELSNPRAHRIRIVAKDELADLESTTFARYANLRSFRQGHPCWRKITDPLLLSQPGEEMIILDPDLFFPNPFRFEPGRAQGLSLMWQQPNCLLPPEVVQLAMRSGIRLARHVDIGVAHWRASAELDWVDWMLGKLGGQGLPQVMHVEAIVWAAIAMREGGGYLDPRYWKCWQRTSTKRIMLKLGFSGKRLLAAEPWTSLKCFHAGGEAKWWLPAMERNSSMPEQTEVGMTRPFIELTAERYAREEAIKRFVRRVDRFQILR</sequence>
<dbReference type="AlphaFoldDB" id="A0A2Z5FTJ4"/>
<dbReference type="RefSeq" id="WP_236657202.1">
    <property type="nucleotide sequence ID" value="NZ_CP030840.1"/>
</dbReference>
<organism evidence="1 2">
    <name type="scientific">Acidisarcina polymorpha</name>
    <dbReference type="NCBI Taxonomy" id="2211140"/>
    <lineage>
        <taxon>Bacteria</taxon>
        <taxon>Pseudomonadati</taxon>
        <taxon>Acidobacteriota</taxon>
        <taxon>Terriglobia</taxon>
        <taxon>Terriglobales</taxon>
        <taxon>Acidobacteriaceae</taxon>
        <taxon>Acidisarcina</taxon>
    </lineage>
</organism>
<evidence type="ECO:0000313" key="2">
    <source>
        <dbReference type="Proteomes" id="UP000253606"/>
    </source>
</evidence>
<gene>
    <name evidence="1" type="ORF">ACPOL_0769</name>
</gene>
<dbReference type="Proteomes" id="UP000253606">
    <property type="component" value="Chromosome"/>
</dbReference>
<accession>A0A2Z5FTJ4</accession>
<name>A0A2Z5FTJ4_9BACT</name>
<keyword evidence="2" id="KW-1185">Reference proteome</keyword>
<proteinExistence type="predicted"/>
<dbReference type="KEGG" id="abas:ACPOL_0769"/>